<evidence type="ECO:0000256" key="3">
    <source>
        <dbReference type="ARBA" id="ARBA00020071"/>
    </source>
</evidence>
<sequence length="269" mass="29701">MSMAAPAFNLRTDLDAMWLLPSLKPRIANQLAGLVNTAPAWMKNERPLVSFSFDDVAKSAAHSGARLLAEHGATGTFYVSGSLVGTHSDYWINADRDDIVELIRSGHEIGCHTHGHLSIANATPERIFAETRTNTRFLRTLEPDLKIDNFAYPFGRASPGLKKRLATRFHSSRSTRAEVNHGRIDLQLLSAFPLMDRKMTPRVIDRILDRAVQTNGWAIFYTNDVALQPSPYGCSPALLAYALTAAEARGIECAPIRDALLKIGAERTF</sequence>
<dbReference type="PANTHER" id="PTHR34216">
    <property type="match status" value="1"/>
</dbReference>
<dbReference type="GO" id="GO:0005975">
    <property type="term" value="P:carbohydrate metabolic process"/>
    <property type="evidence" value="ECO:0007669"/>
    <property type="project" value="InterPro"/>
</dbReference>
<keyword evidence="4" id="KW-0732">Signal</keyword>
<evidence type="ECO:0000259" key="6">
    <source>
        <dbReference type="PROSITE" id="PS51677"/>
    </source>
</evidence>
<evidence type="ECO:0000256" key="5">
    <source>
        <dbReference type="ARBA" id="ARBA00032976"/>
    </source>
</evidence>
<accession>A0A0S3PZP5</accession>
<dbReference type="InterPro" id="IPR002509">
    <property type="entry name" value="NODB_dom"/>
</dbReference>
<dbReference type="Proteomes" id="UP000236884">
    <property type="component" value="Chromosome"/>
</dbReference>
<dbReference type="GO" id="GO:0016810">
    <property type="term" value="F:hydrolase activity, acting on carbon-nitrogen (but not peptide) bonds"/>
    <property type="evidence" value="ECO:0007669"/>
    <property type="project" value="InterPro"/>
</dbReference>
<gene>
    <name evidence="7" type="ORF">GJW-30_1_03757</name>
</gene>
<dbReference type="Pfam" id="PF01522">
    <property type="entry name" value="Polysacc_deac_1"/>
    <property type="match status" value="1"/>
</dbReference>
<dbReference type="Gene3D" id="3.20.20.370">
    <property type="entry name" value="Glycoside hydrolase/deacetylase"/>
    <property type="match status" value="1"/>
</dbReference>
<dbReference type="InterPro" id="IPR011330">
    <property type="entry name" value="Glyco_hydro/deAcase_b/a-brl"/>
</dbReference>
<evidence type="ECO:0000313" key="8">
    <source>
        <dbReference type="Proteomes" id="UP000236884"/>
    </source>
</evidence>
<dbReference type="SUPFAM" id="SSF88713">
    <property type="entry name" value="Glycoside hydrolase/deacetylase"/>
    <property type="match status" value="1"/>
</dbReference>
<name>A0A0S3PZP5_9BRAD</name>
<dbReference type="KEGG" id="vgo:GJW-30_1_03757"/>
<evidence type="ECO:0000313" key="7">
    <source>
        <dbReference type="EMBL" id="BAT61200.1"/>
    </source>
</evidence>
<protein>
    <recommendedName>
        <fullName evidence="3">Chitooligosaccharide deacetylase</fullName>
    </recommendedName>
    <alternativeName>
        <fullName evidence="5">Nodulation protein B</fullName>
    </alternativeName>
</protein>
<keyword evidence="8" id="KW-1185">Reference proteome</keyword>
<comment type="similarity">
    <text evidence="2">Belongs to the polysaccharide deacetylase family.</text>
</comment>
<reference evidence="7 8" key="1">
    <citation type="submission" date="2015-08" db="EMBL/GenBank/DDBJ databases">
        <title>Investigation of the bacterial diversity of lava forest soil.</title>
        <authorList>
            <person name="Lee J.S."/>
        </authorList>
    </citation>
    <scope>NUCLEOTIDE SEQUENCE [LARGE SCALE GENOMIC DNA]</scope>
    <source>
        <strain evidence="7 8">GJW-30</strain>
    </source>
</reference>
<feature type="domain" description="NodB homology" evidence="6">
    <location>
        <begin position="47"/>
        <end position="269"/>
    </location>
</feature>
<dbReference type="OrthoDB" id="2795102at2"/>
<dbReference type="PANTHER" id="PTHR34216:SF11">
    <property type="entry name" value="CHITOOLIGOSACCHARIDE DEACETYLASE"/>
    <property type="match status" value="1"/>
</dbReference>
<dbReference type="AlphaFoldDB" id="A0A0S3PZP5"/>
<evidence type="ECO:0000256" key="2">
    <source>
        <dbReference type="ARBA" id="ARBA00010973"/>
    </source>
</evidence>
<evidence type="ECO:0000256" key="4">
    <source>
        <dbReference type="ARBA" id="ARBA00022729"/>
    </source>
</evidence>
<proteinExistence type="inferred from homology"/>
<dbReference type="InterPro" id="IPR051398">
    <property type="entry name" value="Polysacch_Deacetylase"/>
</dbReference>
<dbReference type="PROSITE" id="PS51677">
    <property type="entry name" value="NODB"/>
    <property type="match status" value="1"/>
</dbReference>
<evidence type="ECO:0000256" key="1">
    <source>
        <dbReference type="ARBA" id="ARBA00003236"/>
    </source>
</evidence>
<dbReference type="EMBL" id="AP014946">
    <property type="protein sequence ID" value="BAT61200.1"/>
    <property type="molecule type" value="Genomic_DNA"/>
</dbReference>
<organism evidence="7 8">
    <name type="scientific">Variibacter gotjawalensis</name>
    <dbReference type="NCBI Taxonomy" id="1333996"/>
    <lineage>
        <taxon>Bacteria</taxon>
        <taxon>Pseudomonadati</taxon>
        <taxon>Pseudomonadota</taxon>
        <taxon>Alphaproteobacteria</taxon>
        <taxon>Hyphomicrobiales</taxon>
        <taxon>Nitrobacteraceae</taxon>
        <taxon>Variibacter</taxon>
    </lineage>
</organism>
<comment type="function">
    <text evidence="1">Is involved in generating a small heat-stable compound (Nod), an acylated oligomer of N-acetylglucosamine, that stimulates mitosis in various plant protoplasts.</text>
</comment>